<keyword evidence="3" id="KW-1185">Reference proteome</keyword>
<gene>
    <name evidence="2" type="ORF">PMAYCL1PPCAC_12936</name>
</gene>
<reference evidence="3" key="1">
    <citation type="submission" date="2022-10" db="EMBL/GenBank/DDBJ databases">
        <title>Genome assembly of Pristionchus species.</title>
        <authorList>
            <person name="Yoshida K."/>
            <person name="Sommer R.J."/>
        </authorList>
    </citation>
    <scope>NUCLEOTIDE SEQUENCE [LARGE SCALE GENOMIC DNA]</scope>
    <source>
        <strain evidence="3">RS5460</strain>
    </source>
</reference>
<evidence type="ECO:0000313" key="3">
    <source>
        <dbReference type="Proteomes" id="UP001328107"/>
    </source>
</evidence>
<keyword evidence="1" id="KW-0472">Membrane</keyword>
<accession>A0AAN5CH60</accession>
<name>A0AAN5CH60_9BILA</name>
<feature type="transmembrane region" description="Helical" evidence="1">
    <location>
        <begin position="12"/>
        <end position="30"/>
    </location>
</feature>
<dbReference type="Proteomes" id="UP001328107">
    <property type="component" value="Unassembled WGS sequence"/>
</dbReference>
<feature type="transmembrane region" description="Helical" evidence="1">
    <location>
        <begin position="42"/>
        <end position="60"/>
    </location>
</feature>
<proteinExistence type="predicted"/>
<keyword evidence="1" id="KW-1133">Transmembrane helix</keyword>
<feature type="non-terminal residue" evidence="2">
    <location>
        <position position="106"/>
    </location>
</feature>
<evidence type="ECO:0000256" key="1">
    <source>
        <dbReference type="SAM" id="Phobius"/>
    </source>
</evidence>
<keyword evidence="1" id="KW-0812">Transmembrane</keyword>
<comment type="caution">
    <text evidence="2">The sequence shown here is derived from an EMBL/GenBank/DDBJ whole genome shotgun (WGS) entry which is preliminary data.</text>
</comment>
<feature type="non-terminal residue" evidence="2">
    <location>
        <position position="1"/>
    </location>
</feature>
<dbReference type="EMBL" id="BTRK01000003">
    <property type="protein sequence ID" value="GMR42741.1"/>
    <property type="molecule type" value="Genomic_DNA"/>
</dbReference>
<sequence length="106" mass="12174">VHQGFLRLYKHVLCWGIAVLLVLIWFHKLIQMHKDPHFQDATPLQLLSALHLLVVFLLFTEPVIRPALRSFVISRWLLRKPSGSLPVAKIADANLGVMSQETTWRA</sequence>
<dbReference type="AlphaFoldDB" id="A0AAN5CH60"/>
<evidence type="ECO:0000313" key="2">
    <source>
        <dbReference type="EMBL" id="GMR42741.1"/>
    </source>
</evidence>
<organism evidence="2 3">
    <name type="scientific">Pristionchus mayeri</name>
    <dbReference type="NCBI Taxonomy" id="1317129"/>
    <lineage>
        <taxon>Eukaryota</taxon>
        <taxon>Metazoa</taxon>
        <taxon>Ecdysozoa</taxon>
        <taxon>Nematoda</taxon>
        <taxon>Chromadorea</taxon>
        <taxon>Rhabditida</taxon>
        <taxon>Rhabditina</taxon>
        <taxon>Diplogasteromorpha</taxon>
        <taxon>Diplogasteroidea</taxon>
        <taxon>Neodiplogasteridae</taxon>
        <taxon>Pristionchus</taxon>
    </lineage>
</organism>
<protein>
    <submittedName>
        <fullName evidence="2">Uncharacterized protein</fullName>
    </submittedName>
</protein>